<organism evidence="1 2">
    <name type="scientific">Mesobacillus campisalis</name>
    <dbReference type="NCBI Taxonomy" id="1408103"/>
    <lineage>
        <taxon>Bacteria</taxon>
        <taxon>Bacillati</taxon>
        <taxon>Bacillota</taxon>
        <taxon>Bacilli</taxon>
        <taxon>Bacillales</taxon>
        <taxon>Bacillaceae</taxon>
        <taxon>Mesobacillus</taxon>
    </lineage>
</organism>
<name>A0A0M2T0W9_9BACI</name>
<accession>A0A0M2T0W9</accession>
<evidence type="ECO:0008006" key="3">
    <source>
        <dbReference type="Google" id="ProtNLM"/>
    </source>
</evidence>
<evidence type="ECO:0000313" key="1">
    <source>
        <dbReference type="EMBL" id="KKK40073.1"/>
    </source>
</evidence>
<dbReference type="SUPFAM" id="SSF56059">
    <property type="entry name" value="Glutathione synthetase ATP-binding domain-like"/>
    <property type="match status" value="1"/>
</dbReference>
<dbReference type="InterPro" id="IPR026838">
    <property type="entry name" value="YheC/D"/>
</dbReference>
<reference evidence="1 2" key="1">
    <citation type="submission" date="2015-04" db="EMBL/GenBank/DDBJ databases">
        <title>Taxonomic description and genome sequence of Bacillus campisalis sp. nov., a novel member of the genus Bacillus isolated from solar saltern.</title>
        <authorList>
            <person name="Mathan Kumar R."/>
            <person name="Kaur G."/>
            <person name="Kumar A."/>
            <person name="Singh N.K."/>
            <person name="Kaur N."/>
            <person name="Kumar N."/>
            <person name="Mayilraj S."/>
        </authorList>
    </citation>
    <scope>NUCLEOTIDE SEQUENCE [LARGE SCALE GENOMIC DNA]</scope>
    <source>
        <strain evidence="1 2">SA2-6</strain>
    </source>
</reference>
<sequence length="256" mass="30443">MKKKKRKRSKWKLKDVLEKHSEFQQYVPETQWFNSTNLSDMLDRHQMVYVKPDNWSFGRGVIRVEHVQKEDGSDQYMFQIETKIYSYNTFADLFSSLDTEIKDMMKKRKAKNKKYIIQKGIHLLKYEGRIFDLRIMVQRTPDYEFEVTGILGRVADPHRIVTNFHSNGEVYPAEHLLAQHMDDEKLQSYIGMLKKIGGNLAPLYDLNAIGIDIGVDQDFLPWIIEVNIYPDPYVFNELEDKTMLNRIIELRTQWKK</sequence>
<gene>
    <name evidence="1" type="ORF">WQ57_00760</name>
</gene>
<dbReference type="Pfam" id="PF14398">
    <property type="entry name" value="ATPgrasp_YheCD"/>
    <property type="match status" value="1"/>
</dbReference>
<dbReference type="Proteomes" id="UP000034166">
    <property type="component" value="Unassembled WGS sequence"/>
</dbReference>
<protein>
    <recommendedName>
        <fullName evidence="3">ATP-grasp domain-containing protein</fullName>
    </recommendedName>
</protein>
<dbReference type="PATRIC" id="fig|1408103.3.peg.167"/>
<proteinExistence type="predicted"/>
<dbReference type="Gene3D" id="3.30.470.20">
    <property type="entry name" value="ATP-grasp fold, B domain"/>
    <property type="match status" value="1"/>
</dbReference>
<evidence type="ECO:0000313" key="2">
    <source>
        <dbReference type="Proteomes" id="UP000034166"/>
    </source>
</evidence>
<keyword evidence="2" id="KW-1185">Reference proteome</keyword>
<dbReference type="EMBL" id="LAYY01000001">
    <property type="protein sequence ID" value="KKK40073.1"/>
    <property type="molecule type" value="Genomic_DNA"/>
</dbReference>
<comment type="caution">
    <text evidence="1">The sequence shown here is derived from an EMBL/GenBank/DDBJ whole genome shotgun (WGS) entry which is preliminary data.</text>
</comment>
<dbReference type="AlphaFoldDB" id="A0A0M2T0W9"/>